<dbReference type="PROSITE" id="PS51257">
    <property type="entry name" value="PROKAR_LIPOPROTEIN"/>
    <property type="match status" value="1"/>
</dbReference>
<evidence type="ECO:0000313" key="11">
    <source>
        <dbReference type="EMBL" id="MCE2596097.1"/>
    </source>
</evidence>
<keyword evidence="7 8" id="KW-0132">Cell division</keyword>
<dbReference type="Pfam" id="PF02875">
    <property type="entry name" value="Mur_ligase_C"/>
    <property type="match status" value="1"/>
</dbReference>
<comment type="subcellular location">
    <subcellularLocation>
        <location evidence="1 7 8">Cytoplasm</location>
    </subcellularLocation>
</comment>
<evidence type="ECO:0000256" key="5">
    <source>
        <dbReference type="ARBA" id="ARBA00022741"/>
    </source>
</evidence>
<organism evidence="11 12">
    <name type="scientific">Motilimonas cestriensis</name>
    <dbReference type="NCBI Taxonomy" id="2742685"/>
    <lineage>
        <taxon>Bacteria</taxon>
        <taxon>Pseudomonadati</taxon>
        <taxon>Pseudomonadota</taxon>
        <taxon>Gammaproteobacteria</taxon>
        <taxon>Alteromonadales</taxon>
        <taxon>Alteromonadales genera incertae sedis</taxon>
        <taxon>Motilimonas</taxon>
    </lineage>
</organism>
<comment type="caution">
    <text evidence="11">The sequence shown here is derived from an EMBL/GenBank/DDBJ whole genome shotgun (WGS) entry which is preliminary data.</text>
</comment>
<evidence type="ECO:0000256" key="3">
    <source>
        <dbReference type="ARBA" id="ARBA00022490"/>
    </source>
</evidence>
<evidence type="ECO:0000256" key="6">
    <source>
        <dbReference type="ARBA" id="ARBA00022840"/>
    </source>
</evidence>
<reference evidence="11 12" key="1">
    <citation type="journal article" date="2022" name="Environ. Microbiol. Rep.">
        <title>Eco-phylogenetic analyses reveal divergent evolution of vitamin B12 metabolism in the marine bacterial family 'Psychromonadaceae'.</title>
        <authorList>
            <person name="Jin X."/>
            <person name="Yang Y."/>
            <person name="Cao H."/>
            <person name="Gao B."/>
            <person name="Zhao Z."/>
        </authorList>
    </citation>
    <scope>NUCLEOTIDE SEQUENCE [LARGE SCALE GENOMIC DNA]</scope>
    <source>
        <strain evidence="11 12">MKS20</strain>
    </source>
</reference>
<evidence type="ECO:0000256" key="1">
    <source>
        <dbReference type="ARBA" id="ARBA00004496"/>
    </source>
</evidence>
<dbReference type="SUPFAM" id="SSF53244">
    <property type="entry name" value="MurD-like peptide ligases, peptide-binding domain"/>
    <property type="match status" value="1"/>
</dbReference>
<comment type="function">
    <text evidence="7 8">Cell wall formation. Catalyzes the addition of glutamate to the nucleotide precursor UDP-N-acetylmuramoyl-L-alanine (UMA).</text>
</comment>
<dbReference type="RefSeq" id="WP_233053750.1">
    <property type="nucleotide sequence ID" value="NZ_JAIMJA010000015.1"/>
</dbReference>
<dbReference type="InterPro" id="IPR036615">
    <property type="entry name" value="Mur_ligase_C_dom_sf"/>
</dbReference>
<keyword evidence="12" id="KW-1185">Reference proteome</keyword>
<keyword evidence="7 8" id="KW-0961">Cell wall biogenesis/degradation</keyword>
<gene>
    <name evidence="7 11" type="primary">murD</name>
    <name evidence="11" type="ORF">K6Y31_14890</name>
</gene>
<keyword evidence="7 8" id="KW-0133">Cell shape</keyword>
<evidence type="ECO:0000313" key="12">
    <source>
        <dbReference type="Proteomes" id="UP001201273"/>
    </source>
</evidence>
<evidence type="ECO:0000259" key="9">
    <source>
        <dbReference type="Pfam" id="PF02875"/>
    </source>
</evidence>
<dbReference type="Pfam" id="PF21799">
    <property type="entry name" value="MurD-like_N"/>
    <property type="match status" value="1"/>
</dbReference>
<keyword evidence="5 7" id="KW-0547">Nucleotide-binding</keyword>
<dbReference type="Gene3D" id="3.40.50.720">
    <property type="entry name" value="NAD(P)-binding Rossmann-like Domain"/>
    <property type="match status" value="1"/>
</dbReference>
<evidence type="ECO:0000256" key="8">
    <source>
        <dbReference type="RuleBase" id="RU003664"/>
    </source>
</evidence>
<keyword evidence="6 7" id="KW-0067">ATP-binding</keyword>
<feature type="binding site" evidence="7">
    <location>
        <begin position="109"/>
        <end position="115"/>
    </location>
    <ligand>
        <name>ATP</name>
        <dbReference type="ChEBI" id="CHEBI:30616"/>
    </ligand>
</feature>
<dbReference type="HAMAP" id="MF_00639">
    <property type="entry name" value="MurD"/>
    <property type="match status" value="1"/>
</dbReference>
<dbReference type="Gene3D" id="3.90.190.20">
    <property type="entry name" value="Mur ligase, C-terminal domain"/>
    <property type="match status" value="1"/>
</dbReference>
<proteinExistence type="inferred from homology"/>
<dbReference type="InterPro" id="IPR036565">
    <property type="entry name" value="Mur-like_cat_sf"/>
</dbReference>
<feature type="domain" description="Mur ligase C-terminal" evidence="9">
    <location>
        <begin position="298"/>
        <end position="411"/>
    </location>
</feature>
<evidence type="ECO:0000256" key="4">
    <source>
        <dbReference type="ARBA" id="ARBA00022598"/>
    </source>
</evidence>
<dbReference type="InterPro" id="IPR013221">
    <property type="entry name" value="Mur_ligase_cen"/>
</dbReference>
<dbReference type="NCBIfam" id="TIGR01087">
    <property type="entry name" value="murD"/>
    <property type="match status" value="1"/>
</dbReference>
<dbReference type="EMBL" id="JAIMJA010000015">
    <property type="protein sequence ID" value="MCE2596097.1"/>
    <property type="molecule type" value="Genomic_DNA"/>
</dbReference>
<accession>A0ABS8WD90</accession>
<comment type="pathway">
    <text evidence="2 7 8">Cell wall biogenesis; peptidoglycan biosynthesis.</text>
</comment>
<dbReference type="InterPro" id="IPR005762">
    <property type="entry name" value="MurD"/>
</dbReference>
<dbReference type="EC" id="6.3.2.9" evidence="7 8"/>
<evidence type="ECO:0000256" key="7">
    <source>
        <dbReference type="HAMAP-Rule" id="MF_00639"/>
    </source>
</evidence>
<dbReference type="PANTHER" id="PTHR43692">
    <property type="entry name" value="UDP-N-ACETYLMURAMOYLALANINE--D-GLUTAMATE LIGASE"/>
    <property type="match status" value="1"/>
</dbReference>
<dbReference type="GO" id="GO:0008764">
    <property type="term" value="F:UDP-N-acetylmuramoylalanine-D-glutamate ligase activity"/>
    <property type="evidence" value="ECO:0007669"/>
    <property type="project" value="UniProtKB-EC"/>
</dbReference>
<keyword evidence="4 7" id="KW-0436">Ligase</keyword>
<comment type="similarity">
    <text evidence="7">Belongs to the MurCDEF family.</text>
</comment>
<dbReference type="PANTHER" id="PTHR43692:SF1">
    <property type="entry name" value="UDP-N-ACETYLMURAMOYLALANINE--D-GLUTAMATE LIGASE"/>
    <property type="match status" value="1"/>
</dbReference>
<dbReference type="Gene3D" id="3.40.1190.10">
    <property type="entry name" value="Mur-like, catalytic domain"/>
    <property type="match status" value="1"/>
</dbReference>
<feature type="domain" description="Mur ligase central" evidence="10">
    <location>
        <begin position="107"/>
        <end position="275"/>
    </location>
</feature>
<evidence type="ECO:0000256" key="2">
    <source>
        <dbReference type="ARBA" id="ARBA00004752"/>
    </source>
</evidence>
<name>A0ABS8WD90_9GAMM</name>
<dbReference type="Pfam" id="PF08245">
    <property type="entry name" value="Mur_ligase_M"/>
    <property type="match status" value="1"/>
</dbReference>
<keyword evidence="7 8" id="KW-0131">Cell cycle</keyword>
<evidence type="ECO:0000259" key="10">
    <source>
        <dbReference type="Pfam" id="PF08245"/>
    </source>
</evidence>
<sequence length="437" mass="46022">MKQQNVVILGLGITGLSCVHYCLKQGVLPVVIDTRAQPPGQDQLPDHVTLYAGEVPQTVLNQADLIVASPGIALASPALTEAAAAGVEIIGDIELFARAVKAPVIAITGSNGKSTVTSLVGEMALQAGVNVGVGGNIGVPALSLLEQDCDLYVLELSSFQLETTHSLQPCIATVLNVTEDHMDRYDSFDAYRQAKLTIYQGAEQVLINRDDPLTFPEKTSAQLVSFGTDAESDYGLLATERGLGLTYCGEVLVYADELALSGLHNIANVLAALALVDAAGVDRQAALRAAKTYTGLAHRCEFIKEVNGVRWINDSKATNVGATLAAIDGLAPVIQGKLHLIAGGDGKGGDFSPLKEAFEQQIASVVCFGQDKQQIASLNSKCAVVNDLAEAVAYCAKVAQPADWVLLSPACASLDMFTNYMARGDAFRALVEELPCH</sequence>
<comment type="catalytic activity">
    <reaction evidence="7 8">
        <text>UDP-N-acetyl-alpha-D-muramoyl-L-alanine + D-glutamate + ATP = UDP-N-acetyl-alpha-D-muramoyl-L-alanyl-D-glutamate + ADP + phosphate + H(+)</text>
        <dbReference type="Rhea" id="RHEA:16429"/>
        <dbReference type="ChEBI" id="CHEBI:15378"/>
        <dbReference type="ChEBI" id="CHEBI:29986"/>
        <dbReference type="ChEBI" id="CHEBI:30616"/>
        <dbReference type="ChEBI" id="CHEBI:43474"/>
        <dbReference type="ChEBI" id="CHEBI:83898"/>
        <dbReference type="ChEBI" id="CHEBI:83900"/>
        <dbReference type="ChEBI" id="CHEBI:456216"/>
        <dbReference type="EC" id="6.3.2.9"/>
    </reaction>
</comment>
<keyword evidence="7 8" id="KW-0573">Peptidoglycan synthesis</keyword>
<dbReference type="InterPro" id="IPR004101">
    <property type="entry name" value="Mur_ligase_C"/>
</dbReference>
<protein>
    <recommendedName>
        <fullName evidence="7 8">UDP-N-acetylmuramoylalanine--D-glutamate ligase</fullName>
        <ecNumber evidence="7 8">6.3.2.9</ecNumber>
    </recommendedName>
    <alternativeName>
        <fullName evidence="7">D-glutamic acid-adding enzyme</fullName>
    </alternativeName>
    <alternativeName>
        <fullName evidence="7">UDP-N-acetylmuramoyl-L-alanyl-D-glutamate synthetase</fullName>
    </alternativeName>
</protein>
<dbReference type="SUPFAM" id="SSF51984">
    <property type="entry name" value="MurCD N-terminal domain"/>
    <property type="match status" value="1"/>
</dbReference>
<dbReference type="SUPFAM" id="SSF53623">
    <property type="entry name" value="MurD-like peptide ligases, catalytic domain"/>
    <property type="match status" value="1"/>
</dbReference>
<keyword evidence="3 7" id="KW-0963">Cytoplasm</keyword>
<dbReference type="Proteomes" id="UP001201273">
    <property type="component" value="Unassembled WGS sequence"/>
</dbReference>